<dbReference type="EMBL" id="CP007547">
    <property type="protein sequence ID" value="AIL43955.1"/>
    <property type="molecule type" value="Genomic_DNA"/>
</dbReference>
<feature type="transmembrane region" description="Helical" evidence="19">
    <location>
        <begin position="43"/>
        <end position="61"/>
    </location>
</feature>
<dbReference type="Pfam" id="PF01148">
    <property type="entry name" value="CTP_transf_1"/>
    <property type="match status" value="1"/>
</dbReference>
<evidence type="ECO:0000256" key="18">
    <source>
        <dbReference type="RuleBase" id="RU003938"/>
    </source>
</evidence>
<keyword evidence="13 19" id="KW-1133">Transmembrane helix</keyword>
<reference evidence="20" key="1">
    <citation type="journal article" date="2013" name="Lancet">
        <title>First case of E anophelis outbreak in an intensive-care unit.</title>
        <authorList>
            <person name="Teo J."/>
            <person name="Tan S.Y."/>
            <person name="Tay M."/>
            <person name="Ding Y."/>
            <person name="Kjelleberg S."/>
            <person name="Givskov M."/>
            <person name="Lin R.T."/>
            <person name="Yang L."/>
        </authorList>
    </citation>
    <scope>NUCLEOTIDE SEQUENCE [LARGE SCALE GENOMIC DNA]</scope>
    <source>
        <strain evidence="20">NUHP1</strain>
    </source>
</reference>
<dbReference type="STRING" id="1338011.BD94_0180"/>
<dbReference type="GO" id="GO:0005886">
    <property type="term" value="C:plasma membrane"/>
    <property type="evidence" value="ECO:0007669"/>
    <property type="project" value="UniProtKB-SubCell"/>
</dbReference>
<dbReference type="eggNOG" id="COG4589">
    <property type="taxonomic scope" value="Bacteria"/>
</dbReference>
<evidence type="ECO:0000256" key="19">
    <source>
        <dbReference type="SAM" id="Phobius"/>
    </source>
</evidence>
<evidence type="ECO:0000256" key="13">
    <source>
        <dbReference type="ARBA" id="ARBA00022989"/>
    </source>
</evidence>
<feature type="transmembrane region" description="Helical" evidence="19">
    <location>
        <begin position="68"/>
        <end position="88"/>
    </location>
</feature>
<feature type="transmembrane region" description="Helical" evidence="19">
    <location>
        <begin position="200"/>
        <end position="219"/>
    </location>
</feature>
<evidence type="ECO:0000256" key="3">
    <source>
        <dbReference type="ARBA" id="ARBA00005119"/>
    </source>
</evidence>
<comment type="catalytic activity">
    <reaction evidence="1 18">
        <text>a 1,2-diacyl-sn-glycero-3-phosphate + CTP + H(+) = a CDP-1,2-diacyl-sn-glycerol + diphosphate</text>
        <dbReference type="Rhea" id="RHEA:16229"/>
        <dbReference type="ChEBI" id="CHEBI:15378"/>
        <dbReference type="ChEBI" id="CHEBI:33019"/>
        <dbReference type="ChEBI" id="CHEBI:37563"/>
        <dbReference type="ChEBI" id="CHEBI:58332"/>
        <dbReference type="ChEBI" id="CHEBI:58608"/>
        <dbReference type="EC" id="2.7.7.41"/>
    </reaction>
</comment>
<evidence type="ECO:0000256" key="5">
    <source>
        <dbReference type="ARBA" id="ARBA00010185"/>
    </source>
</evidence>
<sequence>MDKNLIQRLISGLIYGLVIFLCTTHYGSTLILKTFSVSVNQSYLYYGLMTFFVVVGVFECVKITKLKSWIWILVTIILGGYIYYRFSYKFFYQYFYLGINMMDIFGIILMALAMITIFKFPQEIKNDNGKMVFTILYVTIPFGFALGLPDFLPYDTHFSWEAFMLFVLIWSSDSFAYFAGRMFGKHKMAPTISPKKTWEGFAGGVICTVILGYFIEYKFPEMKGNWMVVGLLVAIFAPLGDLVESQLKRTFNVKDSGNIIPGHGGVLDRLDSFILCAPVVYVYFMILTRF</sequence>
<dbReference type="KEGG" id="eao:BD94_0180"/>
<evidence type="ECO:0000256" key="7">
    <source>
        <dbReference type="ARBA" id="ARBA00019373"/>
    </source>
</evidence>
<evidence type="ECO:0000256" key="16">
    <source>
        <dbReference type="ARBA" id="ARBA00023209"/>
    </source>
</evidence>
<comment type="pathway">
    <text evidence="4">Lipid metabolism.</text>
</comment>
<evidence type="ECO:0000256" key="2">
    <source>
        <dbReference type="ARBA" id="ARBA00004651"/>
    </source>
</evidence>
<keyword evidence="15 19" id="KW-0472">Membrane</keyword>
<comment type="subcellular location">
    <subcellularLocation>
        <location evidence="2">Cell membrane</location>
        <topology evidence="2">Multi-pass membrane protein</topology>
    </subcellularLocation>
</comment>
<dbReference type="Proteomes" id="UP000028933">
    <property type="component" value="Chromosome"/>
</dbReference>
<evidence type="ECO:0000256" key="14">
    <source>
        <dbReference type="ARBA" id="ARBA00023098"/>
    </source>
</evidence>
<keyword evidence="12 18" id="KW-0548">Nucleotidyltransferase</keyword>
<evidence type="ECO:0000256" key="1">
    <source>
        <dbReference type="ARBA" id="ARBA00001698"/>
    </source>
</evidence>
<evidence type="ECO:0000313" key="21">
    <source>
        <dbReference type="Proteomes" id="UP000028933"/>
    </source>
</evidence>
<feature type="transmembrane region" description="Helical" evidence="19">
    <location>
        <begin position="12"/>
        <end position="31"/>
    </location>
</feature>
<keyword evidence="11 18" id="KW-0812">Transmembrane</keyword>
<evidence type="ECO:0000256" key="8">
    <source>
        <dbReference type="ARBA" id="ARBA00022475"/>
    </source>
</evidence>
<dbReference type="AlphaFoldDB" id="A0A077EEP4"/>
<keyword evidence="14" id="KW-0443">Lipid metabolism</keyword>
<feature type="transmembrane region" description="Helical" evidence="19">
    <location>
        <begin position="158"/>
        <end position="179"/>
    </location>
</feature>
<protein>
    <recommendedName>
        <fullName evidence="7 18">Phosphatidate cytidylyltransferase</fullName>
        <ecNumber evidence="6 18">2.7.7.41</ecNumber>
    </recommendedName>
</protein>
<accession>A0A077EEP4</accession>
<dbReference type="GO" id="GO:0004605">
    <property type="term" value="F:phosphatidate cytidylyltransferase activity"/>
    <property type="evidence" value="ECO:0007669"/>
    <property type="project" value="UniProtKB-EC"/>
</dbReference>
<feature type="transmembrane region" description="Helical" evidence="19">
    <location>
        <begin position="132"/>
        <end position="152"/>
    </location>
</feature>
<dbReference type="PANTHER" id="PTHR46382">
    <property type="entry name" value="PHOSPHATIDATE CYTIDYLYLTRANSFERASE"/>
    <property type="match status" value="1"/>
</dbReference>
<dbReference type="EC" id="2.7.7.41" evidence="6 18"/>
<dbReference type="GeneID" id="56685285"/>
<evidence type="ECO:0000256" key="11">
    <source>
        <dbReference type="ARBA" id="ARBA00022692"/>
    </source>
</evidence>
<evidence type="ECO:0000256" key="4">
    <source>
        <dbReference type="ARBA" id="ARBA00005189"/>
    </source>
</evidence>
<dbReference type="RefSeq" id="WP_009086576.1">
    <property type="nucleotide sequence ID" value="NZ_CP007547.1"/>
</dbReference>
<dbReference type="InterPro" id="IPR000374">
    <property type="entry name" value="PC_trans"/>
</dbReference>
<keyword evidence="10 18" id="KW-0808">Transferase</keyword>
<evidence type="ECO:0000256" key="12">
    <source>
        <dbReference type="ARBA" id="ARBA00022695"/>
    </source>
</evidence>
<keyword evidence="16" id="KW-0594">Phospholipid biosynthesis</keyword>
<dbReference type="PANTHER" id="PTHR46382:SF1">
    <property type="entry name" value="PHOSPHATIDATE CYTIDYLYLTRANSFERASE"/>
    <property type="match status" value="1"/>
</dbReference>
<evidence type="ECO:0000256" key="6">
    <source>
        <dbReference type="ARBA" id="ARBA00012487"/>
    </source>
</evidence>
<dbReference type="PROSITE" id="PS01315">
    <property type="entry name" value="CDS"/>
    <property type="match status" value="1"/>
</dbReference>
<evidence type="ECO:0000256" key="9">
    <source>
        <dbReference type="ARBA" id="ARBA00022516"/>
    </source>
</evidence>
<feature type="transmembrane region" description="Helical" evidence="19">
    <location>
        <begin position="94"/>
        <end position="120"/>
    </location>
</feature>
<keyword evidence="9" id="KW-0444">Lipid biosynthesis</keyword>
<name>A0A077EEP4_9FLAO</name>
<evidence type="ECO:0000256" key="15">
    <source>
        <dbReference type="ARBA" id="ARBA00023136"/>
    </source>
</evidence>
<dbReference type="GO" id="GO:0016024">
    <property type="term" value="P:CDP-diacylglycerol biosynthetic process"/>
    <property type="evidence" value="ECO:0007669"/>
    <property type="project" value="UniProtKB-UniPathway"/>
</dbReference>
<proteinExistence type="inferred from homology"/>
<comment type="pathway">
    <text evidence="3 18">Phospholipid metabolism; CDP-diacylglycerol biosynthesis; CDP-diacylglycerol from sn-glycerol 3-phosphate: step 3/3.</text>
</comment>
<evidence type="ECO:0000256" key="17">
    <source>
        <dbReference type="ARBA" id="ARBA00023264"/>
    </source>
</evidence>
<organism evidence="20 21">
    <name type="scientific">Elizabethkingia anophelis NUHP1</name>
    <dbReference type="NCBI Taxonomy" id="1338011"/>
    <lineage>
        <taxon>Bacteria</taxon>
        <taxon>Pseudomonadati</taxon>
        <taxon>Bacteroidota</taxon>
        <taxon>Flavobacteriia</taxon>
        <taxon>Flavobacteriales</taxon>
        <taxon>Weeksellaceae</taxon>
        <taxon>Elizabethkingia</taxon>
    </lineage>
</organism>
<gene>
    <name evidence="20" type="ORF">BD94_0180</name>
</gene>
<evidence type="ECO:0000313" key="20">
    <source>
        <dbReference type="EMBL" id="AIL43955.1"/>
    </source>
</evidence>
<keyword evidence="8" id="KW-1003">Cell membrane</keyword>
<dbReference type="HOGENOM" id="CLU_037294_3_2_10"/>
<reference evidence="20" key="2">
    <citation type="journal article" date="2015" name="Genome Biol. Evol.">
        <title>Complete Genome Sequence and Transcriptomic Analysis of the Novel Pathogen Elizabethkingia anophelis in Response to Oxidative Stress.</title>
        <authorList>
            <person name="Li Y."/>
            <person name="Liu Y."/>
            <person name="Chew S.C."/>
            <person name="Tay M."/>
            <person name="Salido M.M."/>
            <person name="Teo J."/>
            <person name="Lauro F.M."/>
            <person name="Givskov M."/>
            <person name="Yang L."/>
        </authorList>
    </citation>
    <scope>NUCLEOTIDE SEQUENCE</scope>
    <source>
        <strain evidence="20">NUHP1</strain>
    </source>
</reference>
<comment type="similarity">
    <text evidence="5 18">Belongs to the CDS family.</text>
</comment>
<keyword evidence="17" id="KW-1208">Phospholipid metabolism</keyword>
<evidence type="ECO:0000256" key="10">
    <source>
        <dbReference type="ARBA" id="ARBA00022679"/>
    </source>
</evidence>
<dbReference type="UniPathway" id="UPA00557">
    <property type="reaction ID" value="UER00614"/>
</dbReference>